<reference evidence="9 10" key="1">
    <citation type="submission" date="2016-10" db="EMBL/GenBank/DDBJ databases">
        <authorList>
            <person name="de Groot N.N."/>
        </authorList>
    </citation>
    <scope>NUCLEOTIDE SEQUENCE [LARGE SCALE GENOMIC DNA]</scope>
    <source>
        <strain evidence="9 10">CGMCC 1.6291</strain>
    </source>
</reference>
<dbReference type="PANTHER" id="PTHR23517:SF2">
    <property type="entry name" value="MULTIDRUG RESISTANCE PROTEIN MDTH"/>
    <property type="match status" value="1"/>
</dbReference>
<dbReference type="Proteomes" id="UP000199657">
    <property type="component" value="Unassembled WGS sequence"/>
</dbReference>
<dbReference type="GO" id="GO:0005886">
    <property type="term" value="C:plasma membrane"/>
    <property type="evidence" value="ECO:0007669"/>
    <property type="project" value="UniProtKB-SubCell"/>
</dbReference>
<feature type="transmembrane region" description="Helical" evidence="7">
    <location>
        <begin position="160"/>
        <end position="181"/>
    </location>
</feature>
<evidence type="ECO:0000259" key="8">
    <source>
        <dbReference type="PROSITE" id="PS50850"/>
    </source>
</evidence>
<dbReference type="InterPro" id="IPR036259">
    <property type="entry name" value="MFS_trans_sf"/>
</dbReference>
<dbReference type="InterPro" id="IPR050171">
    <property type="entry name" value="MFS_Transporters"/>
</dbReference>
<feature type="transmembrane region" description="Helical" evidence="7">
    <location>
        <begin position="214"/>
        <end position="234"/>
    </location>
</feature>
<protein>
    <submittedName>
        <fullName evidence="9">Predicted arabinose efflux permease, MFS family</fullName>
    </submittedName>
</protein>
<keyword evidence="5 7" id="KW-1133">Transmembrane helix</keyword>
<dbReference type="STRING" id="406100.SAMN04488052_10834"/>
<dbReference type="InterPro" id="IPR005829">
    <property type="entry name" value="Sugar_transporter_CS"/>
</dbReference>
<evidence type="ECO:0000256" key="2">
    <source>
        <dbReference type="ARBA" id="ARBA00022448"/>
    </source>
</evidence>
<comment type="subcellular location">
    <subcellularLocation>
        <location evidence="1">Cell membrane</location>
        <topology evidence="1">Multi-pass membrane protein</topology>
    </subcellularLocation>
</comment>
<dbReference type="RefSeq" id="WP_091645267.1">
    <property type="nucleotide sequence ID" value="NZ_FOEG01000008.1"/>
</dbReference>
<dbReference type="SUPFAM" id="SSF103473">
    <property type="entry name" value="MFS general substrate transporter"/>
    <property type="match status" value="1"/>
</dbReference>
<feature type="transmembrane region" description="Helical" evidence="7">
    <location>
        <begin position="336"/>
        <end position="358"/>
    </location>
</feature>
<accession>A0A1H8USZ8</accession>
<dbReference type="AlphaFoldDB" id="A0A1H8USZ8"/>
<keyword evidence="10" id="KW-1185">Reference proteome</keyword>
<keyword evidence="2" id="KW-0813">Transport</keyword>
<sequence>MTPFERRTAAGLASIFGLRMFGLFLMLPVFAVYGTDLQGATPALIGLAIGVYGLTQACLQIPMGFASDRIGRRPVILGGLLLFAVGSVVAAMSDHIIGVIIGRALQGGGAIAAAVMALAADLTAPKQRTMMMAIIGMSVGGAFLMAMILGPALVGIGGLALIFWLSAVLAVVAMVVLYAVVPVPTQQRVHADAEPVRSQFGGVLRNPDLLRLDGGIFILHFILTAAFVVVPLMLRDTLSLPVGSHWQVYVPVLLLSVVALVPAVMVSERRHWHRQVLFAAVVCLTIAQLALATGGGAAPVLLVSLWLWFAAFNVLEATLPSLISRYAPTESKGTALGVYATSQFAGAFLGGLFGGIVHGLGGEAWVFLLCALGTMAWLVIMRGMGQVPDLRRDAVSEA</sequence>
<feature type="transmembrane region" description="Helical" evidence="7">
    <location>
        <begin position="12"/>
        <end position="33"/>
    </location>
</feature>
<evidence type="ECO:0000256" key="3">
    <source>
        <dbReference type="ARBA" id="ARBA00022475"/>
    </source>
</evidence>
<evidence type="ECO:0000256" key="1">
    <source>
        <dbReference type="ARBA" id="ARBA00004651"/>
    </source>
</evidence>
<dbReference type="PROSITE" id="PS00216">
    <property type="entry name" value="SUGAR_TRANSPORT_1"/>
    <property type="match status" value="1"/>
</dbReference>
<feature type="transmembrane region" description="Helical" evidence="7">
    <location>
        <begin position="75"/>
        <end position="93"/>
    </location>
</feature>
<dbReference type="Pfam" id="PF07690">
    <property type="entry name" value="MFS_1"/>
    <property type="match status" value="1"/>
</dbReference>
<gene>
    <name evidence="9" type="ORF">SAMN04488052_10834</name>
</gene>
<dbReference type="InterPro" id="IPR011701">
    <property type="entry name" value="MFS"/>
</dbReference>
<dbReference type="PROSITE" id="PS50850">
    <property type="entry name" value="MFS"/>
    <property type="match status" value="1"/>
</dbReference>
<evidence type="ECO:0000313" key="9">
    <source>
        <dbReference type="EMBL" id="SEP06312.1"/>
    </source>
</evidence>
<dbReference type="OrthoDB" id="9764259at2"/>
<dbReference type="EMBL" id="FOEG01000008">
    <property type="protein sequence ID" value="SEP06312.1"/>
    <property type="molecule type" value="Genomic_DNA"/>
</dbReference>
<keyword evidence="6 7" id="KW-0472">Membrane</keyword>
<keyword evidence="3" id="KW-1003">Cell membrane</keyword>
<evidence type="ECO:0000256" key="5">
    <source>
        <dbReference type="ARBA" id="ARBA00022989"/>
    </source>
</evidence>
<feature type="domain" description="Major facilitator superfamily (MFS) profile" evidence="8">
    <location>
        <begin position="8"/>
        <end position="388"/>
    </location>
</feature>
<dbReference type="InterPro" id="IPR020846">
    <property type="entry name" value="MFS_dom"/>
</dbReference>
<organism evidence="9 10">
    <name type="scientific">Aquisalimonas asiatica</name>
    <dbReference type="NCBI Taxonomy" id="406100"/>
    <lineage>
        <taxon>Bacteria</taxon>
        <taxon>Pseudomonadati</taxon>
        <taxon>Pseudomonadota</taxon>
        <taxon>Gammaproteobacteria</taxon>
        <taxon>Chromatiales</taxon>
        <taxon>Ectothiorhodospiraceae</taxon>
        <taxon>Aquisalimonas</taxon>
    </lineage>
</organism>
<evidence type="ECO:0000256" key="7">
    <source>
        <dbReference type="SAM" id="Phobius"/>
    </source>
</evidence>
<dbReference type="PANTHER" id="PTHR23517">
    <property type="entry name" value="RESISTANCE PROTEIN MDTM, PUTATIVE-RELATED-RELATED"/>
    <property type="match status" value="1"/>
</dbReference>
<feature type="transmembrane region" description="Helical" evidence="7">
    <location>
        <begin position="99"/>
        <end position="120"/>
    </location>
</feature>
<dbReference type="Gene3D" id="1.20.1250.20">
    <property type="entry name" value="MFS general substrate transporter like domains"/>
    <property type="match status" value="1"/>
</dbReference>
<feature type="transmembrane region" description="Helical" evidence="7">
    <location>
        <begin position="246"/>
        <end position="264"/>
    </location>
</feature>
<dbReference type="GO" id="GO:0022857">
    <property type="term" value="F:transmembrane transporter activity"/>
    <property type="evidence" value="ECO:0007669"/>
    <property type="project" value="InterPro"/>
</dbReference>
<feature type="transmembrane region" description="Helical" evidence="7">
    <location>
        <begin position="132"/>
        <end position="154"/>
    </location>
</feature>
<feature type="transmembrane region" description="Helical" evidence="7">
    <location>
        <begin position="305"/>
        <end position="324"/>
    </location>
</feature>
<keyword evidence="4 7" id="KW-0812">Transmembrane</keyword>
<feature type="transmembrane region" description="Helical" evidence="7">
    <location>
        <begin position="364"/>
        <end position="381"/>
    </location>
</feature>
<evidence type="ECO:0000256" key="4">
    <source>
        <dbReference type="ARBA" id="ARBA00022692"/>
    </source>
</evidence>
<feature type="transmembrane region" description="Helical" evidence="7">
    <location>
        <begin position="39"/>
        <end position="63"/>
    </location>
</feature>
<dbReference type="CDD" id="cd17472">
    <property type="entry name" value="MFS_YajR_like"/>
    <property type="match status" value="1"/>
</dbReference>
<feature type="transmembrane region" description="Helical" evidence="7">
    <location>
        <begin position="276"/>
        <end position="299"/>
    </location>
</feature>
<evidence type="ECO:0000256" key="6">
    <source>
        <dbReference type="ARBA" id="ARBA00023136"/>
    </source>
</evidence>
<name>A0A1H8USZ8_9GAMM</name>
<evidence type="ECO:0000313" key="10">
    <source>
        <dbReference type="Proteomes" id="UP000199657"/>
    </source>
</evidence>
<proteinExistence type="predicted"/>